<protein>
    <submittedName>
        <fullName evidence="1">Uncharacterized protein</fullName>
    </submittedName>
</protein>
<organism evidence="1 2">
    <name type="scientific">Leptolyngbya boryana NIES-2135</name>
    <dbReference type="NCBI Taxonomy" id="1973484"/>
    <lineage>
        <taxon>Bacteria</taxon>
        <taxon>Bacillati</taxon>
        <taxon>Cyanobacteriota</taxon>
        <taxon>Cyanophyceae</taxon>
        <taxon>Leptolyngbyales</taxon>
        <taxon>Leptolyngbyaceae</taxon>
        <taxon>Leptolyngbya group</taxon>
        <taxon>Leptolyngbya</taxon>
    </lineage>
</organism>
<keyword evidence="2" id="KW-1185">Reference proteome</keyword>
<gene>
    <name evidence="1" type="ORF">NIES2135_49650</name>
</gene>
<proteinExistence type="predicted"/>
<dbReference type="Proteomes" id="UP000217895">
    <property type="component" value="Chromosome"/>
</dbReference>
<evidence type="ECO:0000313" key="2">
    <source>
        <dbReference type="Proteomes" id="UP000217895"/>
    </source>
</evidence>
<evidence type="ECO:0000313" key="1">
    <source>
        <dbReference type="EMBL" id="BAY58092.1"/>
    </source>
</evidence>
<dbReference type="EMBL" id="AP018203">
    <property type="protein sequence ID" value="BAY58092.1"/>
    <property type="molecule type" value="Genomic_DNA"/>
</dbReference>
<accession>A0A1Z4JMX1</accession>
<sequence length="100" mass="11423">MFSQTYYLIRSRIDGSYLAAYPKLKEDEARSPANGYVLLFQEQFDALGYLNKYAGEMSDRFVTESIIGSQMTSLLDRWGYKGFGIVKDPLIPTIEFLSKS</sequence>
<name>A0A1Z4JMX1_LEPBY</name>
<dbReference type="AlphaFoldDB" id="A0A1Z4JMX1"/>
<reference evidence="1 2" key="1">
    <citation type="submission" date="2017-06" db="EMBL/GenBank/DDBJ databases">
        <title>Genome sequencing of cyanobaciteial culture collection at National Institute for Environmental Studies (NIES).</title>
        <authorList>
            <person name="Hirose Y."/>
            <person name="Shimura Y."/>
            <person name="Fujisawa T."/>
            <person name="Nakamura Y."/>
            <person name="Kawachi M."/>
        </authorList>
    </citation>
    <scope>NUCLEOTIDE SEQUENCE [LARGE SCALE GENOMIC DNA]</scope>
    <source>
        <strain evidence="1 2">NIES-2135</strain>
    </source>
</reference>